<gene>
    <name evidence="3" type="ORF">RFI_28494</name>
</gene>
<feature type="transmembrane region" description="Helical" evidence="2">
    <location>
        <begin position="49"/>
        <end position="68"/>
    </location>
</feature>
<evidence type="ECO:0000313" key="3">
    <source>
        <dbReference type="EMBL" id="ETO08894.1"/>
    </source>
</evidence>
<accession>X6M4S5</accession>
<reference evidence="3 4" key="1">
    <citation type="journal article" date="2013" name="Curr. Biol.">
        <title>The Genome of the Foraminiferan Reticulomyxa filosa.</title>
        <authorList>
            <person name="Glockner G."/>
            <person name="Hulsmann N."/>
            <person name="Schleicher M."/>
            <person name="Noegel A.A."/>
            <person name="Eichinger L."/>
            <person name="Gallinger C."/>
            <person name="Pawlowski J."/>
            <person name="Sierra R."/>
            <person name="Euteneuer U."/>
            <person name="Pillet L."/>
            <person name="Moustafa A."/>
            <person name="Platzer M."/>
            <person name="Groth M."/>
            <person name="Szafranski K."/>
            <person name="Schliwa M."/>
        </authorList>
    </citation>
    <scope>NUCLEOTIDE SEQUENCE [LARGE SCALE GENOMIC DNA]</scope>
</reference>
<sequence>MANDYRVIEEIKRLMSSNLYMCVVLSHYYTEHKIEECEFNRANLKGLDVAIYTILSQVFHSFVTYYKINAVIDEFESNQGNDDFKGTFCLVVFLLAGVISLCLCQLIDVSYVNKNQTLCDSKRISEAEINYGSCGKYDLNNQYYTCLVLLKPKISRLKNYRKSVRRPGKKRKLSISSASNYAFPNKKAKQ</sequence>
<organism evidence="3 4">
    <name type="scientific">Reticulomyxa filosa</name>
    <dbReference type="NCBI Taxonomy" id="46433"/>
    <lineage>
        <taxon>Eukaryota</taxon>
        <taxon>Sar</taxon>
        <taxon>Rhizaria</taxon>
        <taxon>Retaria</taxon>
        <taxon>Foraminifera</taxon>
        <taxon>Monothalamids</taxon>
        <taxon>Reticulomyxidae</taxon>
        <taxon>Reticulomyxa</taxon>
    </lineage>
</organism>
<name>X6M4S5_RETFI</name>
<keyword evidence="2" id="KW-1133">Transmembrane helix</keyword>
<dbReference type="AlphaFoldDB" id="X6M4S5"/>
<protein>
    <submittedName>
        <fullName evidence="3">Uncharacterized protein</fullName>
    </submittedName>
</protein>
<keyword evidence="2" id="KW-0812">Transmembrane</keyword>
<dbReference type="Proteomes" id="UP000023152">
    <property type="component" value="Unassembled WGS sequence"/>
</dbReference>
<comment type="caution">
    <text evidence="3">The sequence shown here is derived from an EMBL/GenBank/DDBJ whole genome shotgun (WGS) entry which is preliminary data.</text>
</comment>
<proteinExistence type="predicted"/>
<feature type="transmembrane region" description="Helical" evidence="2">
    <location>
        <begin position="88"/>
        <end position="107"/>
    </location>
</feature>
<keyword evidence="4" id="KW-1185">Reference proteome</keyword>
<dbReference type="EMBL" id="ASPP01024593">
    <property type="protein sequence ID" value="ETO08894.1"/>
    <property type="molecule type" value="Genomic_DNA"/>
</dbReference>
<evidence type="ECO:0000313" key="4">
    <source>
        <dbReference type="Proteomes" id="UP000023152"/>
    </source>
</evidence>
<evidence type="ECO:0000256" key="2">
    <source>
        <dbReference type="SAM" id="Phobius"/>
    </source>
</evidence>
<evidence type="ECO:0000256" key="1">
    <source>
        <dbReference type="SAM" id="MobiDB-lite"/>
    </source>
</evidence>
<feature type="region of interest" description="Disordered" evidence="1">
    <location>
        <begin position="169"/>
        <end position="190"/>
    </location>
</feature>
<keyword evidence="2" id="KW-0472">Membrane</keyword>